<evidence type="ECO:0000256" key="1">
    <source>
        <dbReference type="SAM" id="Phobius"/>
    </source>
</evidence>
<keyword evidence="1" id="KW-0472">Membrane</keyword>
<keyword evidence="1" id="KW-1133">Transmembrane helix</keyword>
<proteinExistence type="predicted"/>
<dbReference type="EMBL" id="JBHDIY010000002">
    <property type="protein sequence ID" value="MFL4469036.1"/>
    <property type="molecule type" value="Genomic_DNA"/>
</dbReference>
<comment type="caution">
    <text evidence="2">The sequence shown here is derived from an EMBL/GenBank/DDBJ whole genome shotgun (WGS) entry which is preliminary data.</text>
</comment>
<sequence>MPGYLSIELLAAIFGASFQELLYWNSLKKKLSNKSVKAMYKSAGYWIITFLVIGASAIGVMIWSNSSTGYELRDYALMGAAFPALFKLGVNSLSGGGEPKLGAESPSFSAAWRKYFFPERDRG</sequence>
<reference evidence="2 3" key="1">
    <citation type="submission" date="2024-08" db="EMBL/GenBank/DDBJ databases">
        <title>Tateyamaria sp. nov., isolated from marine algae.</title>
        <authorList>
            <person name="Choi B.J."/>
            <person name="Kim J.M."/>
            <person name="Lee J.K."/>
            <person name="Choi D.G."/>
            <person name="Bayburt H."/>
            <person name="Baek J.H."/>
            <person name="Han D.M."/>
            <person name="Jeon C.O."/>
        </authorList>
    </citation>
    <scope>NUCLEOTIDE SEQUENCE [LARGE SCALE GENOMIC DNA]</scope>
    <source>
        <strain evidence="2 3">KMU-156</strain>
    </source>
</reference>
<name>A0ABW8UPM3_9RHOB</name>
<accession>A0ABW8UPM3</accession>
<feature type="transmembrane region" description="Helical" evidence="1">
    <location>
        <begin position="45"/>
        <end position="63"/>
    </location>
</feature>
<gene>
    <name evidence="2" type="ORF">ACERZ8_03800</name>
</gene>
<dbReference type="RefSeq" id="WP_407590796.1">
    <property type="nucleotide sequence ID" value="NZ_JBHDIY010000002.1"/>
</dbReference>
<evidence type="ECO:0000313" key="2">
    <source>
        <dbReference type="EMBL" id="MFL4469036.1"/>
    </source>
</evidence>
<keyword evidence="3" id="KW-1185">Reference proteome</keyword>
<evidence type="ECO:0000313" key="3">
    <source>
        <dbReference type="Proteomes" id="UP001627408"/>
    </source>
</evidence>
<evidence type="ECO:0008006" key="4">
    <source>
        <dbReference type="Google" id="ProtNLM"/>
    </source>
</evidence>
<feature type="transmembrane region" description="Helical" evidence="1">
    <location>
        <begin position="6"/>
        <end position="24"/>
    </location>
</feature>
<organism evidence="2 3">
    <name type="scientific">Tateyamaria armeniaca</name>
    <dbReference type="NCBI Taxonomy" id="2518930"/>
    <lineage>
        <taxon>Bacteria</taxon>
        <taxon>Pseudomonadati</taxon>
        <taxon>Pseudomonadota</taxon>
        <taxon>Alphaproteobacteria</taxon>
        <taxon>Rhodobacterales</taxon>
        <taxon>Roseobacteraceae</taxon>
        <taxon>Tateyamaria</taxon>
    </lineage>
</organism>
<keyword evidence="1" id="KW-0812">Transmembrane</keyword>
<protein>
    <recommendedName>
        <fullName evidence="4">Holin</fullName>
    </recommendedName>
</protein>
<dbReference type="Proteomes" id="UP001627408">
    <property type="component" value="Unassembled WGS sequence"/>
</dbReference>